<sequence>MQGGAQGFDFRFLGVNLLVEDFAAGGSRLHGFVLLVKLAGDQRHFRSEDFEALIDI</sequence>
<dbReference type="EMBL" id="VSSQ01024018">
    <property type="protein sequence ID" value="MPM71299.1"/>
    <property type="molecule type" value="Genomic_DNA"/>
</dbReference>
<dbReference type="AlphaFoldDB" id="A0A645C0Z4"/>
<comment type="caution">
    <text evidence="1">The sequence shown here is derived from an EMBL/GenBank/DDBJ whole genome shotgun (WGS) entry which is preliminary data.</text>
</comment>
<reference evidence="1" key="1">
    <citation type="submission" date="2019-08" db="EMBL/GenBank/DDBJ databases">
        <authorList>
            <person name="Kucharzyk K."/>
            <person name="Murdoch R.W."/>
            <person name="Higgins S."/>
            <person name="Loffler F."/>
        </authorList>
    </citation>
    <scope>NUCLEOTIDE SEQUENCE</scope>
</reference>
<organism evidence="1">
    <name type="scientific">bioreactor metagenome</name>
    <dbReference type="NCBI Taxonomy" id="1076179"/>
    <lineage>
        <taxon>unclassified sequences</taxon>
        <taxon>metagenomes</taxon>
        <taxon>ecological metagenomes</taxon>
    </lineage>
</organism>
<protein>
    <submittedName>
        <fullName evidence="1">Uncharacterized protein</fullName>
    </submittedName>
</protein>
<evidence type="ECO:0000313" key="1">
    <source>
        <dbReference type="EMBL" id="MPM71299.1"/>
    </source>
</evidence>
<name>A0A645C0Z4_9ZZZZ</name>
<proteinExistence type="predicted"/>
<accession>A0A645C0Z4</accession>
<gene>
    <name evidence="1" type="ORF">SDC9_118263</name>
</gene>